<name>A0A1M6M7K6_9ACTN</name>
<reference evidence="5 6" key="1">
    <citation type="submission" date="2016-11" db="EMBL/GenBank/DDBJ databases">
        <authorList>
            <person name="Jaros S."/>
            <person name="Januszkiewicz K."/>
            <person name="Wedrychowicz H."/>
        </authorList>
    </citation>
    <scope>NUCLEOTIDE SEQUENCE [LARGE SCALE GENOMIC DNA]</scope>
    <source>
        <strain evidence="5 6">DSM 12906</strain>
    </source>
</reference>
<dbReference type="InterPro" id="IPR037171">
    <property type="entry name" value="NagB/RpiA_transferase-like"/>
</dbReference>
<evidence type="ECO:0000256" key="3">
    <source>
        <dbReference type="HAMAP-Rule" id="MF_01241"/>
    </source>
</evidence>
<comment type="activity regulation">
    <text evidence="3">Allosterically activated by N-acetylglucosamine 6-phosphate (GlcNAc6P).</text>
</comment>
<feature type="site" description="Part of the allosteric site" evidence="3">
    <location>
        <position position="146"/>
    </location>
</feature>
<evidence type="ECO:0000259" key="4">
    <source>
        <dbReference type="Pfam" id="PF01182"/>
    </source>
</evidence>
<comment type="caution">
    <text evidence="3">Lacks conserved residue(s) required for the propagation of feature annotation.</text>
</comment>
<feature type="active site" description="For ring-opening step" evidence="3">
    <location>
        <position position="143"/>
    </location>
</feature>
<dbReference type="GO" id="GO:0042802">
    <property type="term" value="F:identical protein binding"/>
    <property type="evidence" value="ECO:0007669"/>
    <property type="project" value="TreeGrafter"/>
</dbReference>
<feature type="site" description="Part of the allosteric site" evidence="3">
    <location>
        <position position="153"/>
    </location>
</feature>
<feature type="active site" description="For ring-opening step" evidence="3">
    <location>
        <position position="136"/>
    </location>
</feature>
<feature type="active site" description="Proton acceptor; for enolization step" evidence="3">
    <location>
        <position position="67"/>
    </location>
</feature>
<dbReference type="NCBIfam" id="NF001684">
    <property type="entry name" value="PRK00443.1-4"/>
    <property type="match status" value="1"/>
</dbReference>
<accession>A0A1M6M7K6</accession>
<keyword evidence="1 3" id="KW-0378">Hydrolase</keyword>
<dbReference type="UniPathway" id="UPA00629">
    <property type="reaction ID" value="UER00684"/>
</dbReference>
<evidence type="ECO:0000256" key="1">
    <source>
        <dbReference type="ARBA" id="ARBA00022801"/>
    </source>
</evidence>
<comment type="pathway">
    <text evidence="3">Amino-sugar metabolism; N-acetylneuraminate degradation; D-fructose 6-phosphate from N-acetylneuraminate: step 5/5.</text>
</comment>
<organism evidence="5 6">
    <name type="scientific">Tessaracoccus bendigoensis DSM 12906</name>
    <dbReference type="NCBI Taxonomy" id="1123357"/>
    <lineage>
        <taxon>Bacteria</taxon>
        <taxon>Bacillati</taxon>
        <taxon>Actinomycetota</taxon>
        <taxon>Actinomycetes</taxon>
        <taxon>Propionibacteriales</taxon>
        <taxon>Propionibacteriaceae</taxon>
        <taxon>Tessaracoccus</taxon>
    </lineage>
</organism>
<dbReference type="RefSeq" id="WP_073190368.1">
    <property type="nucleotide sequence ID" value="NZ_FQZG01000082.1"/>
</dbReference>
<evidence type="ECO:0000313" key="5">
    <source>
        <dbReference type="EMBL" id="SHJ79452.1"/>
    </source>
</evidence>
<comment type="function">
    <text evidence="3">Catalyzes the reversible isomerization-deamination of glucosamine 6-phosphate (GlcN6P) to form fructose 6-phosphate (Fru6P) and ammonium ion.</text>
</comment>
<dbReference type="GO" id="GO:0006043">
    <property type="term" value="P:glucosamine catabolic process"/>
    <property type="evidence" value="ECO:0007669"/>
    <property type="project" value="TreeGrafter"/>
</dbReference>
<dbReference type="EMBL" id="FQZG01000082">
    <property type="protein sequence ID" value="SHJ79452.1"/>
    <property type="molecule type" value="Genomic_DNA"/>
</dbReference>
<dbReference type="OrthoDB" id="9791139at2"/>
<dbReference type="HAMAP" id="MF_01241">
    <property type="entry name" value="GlcN6P_deamin"/>
    <property type="match status" value="1"/>
</dbReference>
<dbReference type="STRING" id="1123357.SAMN02745244_03278"/>
<dbReference type="InterPro" id="IPR004547">
    <property type="entry name" value="Glucosamine6P_isomerase"/>
</dbReference>
<feature type="domain" description="Glucosamine/galactosamine-6-phosphate isomerase" evidence="4">
    <location>
        <begin position="29"/>
        <end position="224"/>
    </location>
</feature>
<dbReference type="GO" id="GO:0019262">
    <property type="term" value="P:N-acetylneuraminate catabolic process"/>
    <property type="evidence" value="ECO:0007669"/>
    <property type="project" value="UniProtKB-UniRule"/>
</dbReference>
<feature type="site" description="Part of the allosteric site" evidence="3">
    <location>
        <position position="156"/>
    </location>
</feature>
<proteinExistence type="inferred from homology"/>
<keyword evidence="6" id="KW-1185">Reference proteome</keyword>
<dbReference type="PANTHER" id="PTHR11280:SF5">
    <property type="entry name" value="GLUCOSAMINE-6-PHOSPHATE ISOMERASE"/>
    <property type="match status" value="1"/>
</dbReference>
<comment type="similarity">
    <text evidence="3">Belongs to the glucosamine/galactosamine-6-phosphate isomerase family. NagB subfamily.</text>
</comment>
<dbReference type="GO" id="GO:0005975">
    <property type="term" value="P:carbohydrate metabolic process"/>
    <property type="evidence" value="ECO:0007669"/>
    <property type="project" value="InterPro"/>
</dbReference>
<dbReference type="Pfam" id="PF01182">
    <property type="entry name" value="Glucosamine_iso"/>
    <property type="match status" value="1"/>
</dbReference>
<dbReference type="GO" id="GO:0006046">
    <property type="term" value="P:N-acetylglucosamine catabolic process"/>
    <property type="evidence" value="ECO:0007669"/>
    <property type="project" value="UniProtKB-UniRule"/>
</dbReference>
<dbReference type="Proteomes" id="UP000184512">
    <property type="component" value="Unassembled WGS sequence"/>
</dbReference>
<keyword evidence="2 3" id="KW-0119">Carbohydrate metabolism</keyword>
<dbReference type="NCBIfam" id="TIGR00502">
    <property type="entry name" value="nagB"/>
    <property type="match status" value="1"/>
</dbReference>
<sequence length="261" mass="28145">MEIVICKDAHEAGIAAADRLVHYIEGLPTPVIGLATGSSPKALYQELTRRVEGGRLDLSHALGFALDEYVGIDRSHPESYHSVITHSVIEPLRMTPSRVRVPDGLAADLQAAADEYDEAIELAGGVDVQILGIGSNAHIGFNEPFSSFSSRTRIKTLTPQTREDNARFFDSIEQVPTHCVTQGLGTIMDSRVALLMASGEKKADAIAAMVEGPVATRCPASILQFHPRAIVVIDEAAASKLQNIEFFRHIQEAGDGHTPND</sequence>
<dbReference type="CDD" id="cd01399">
    <property type="entry name" value="GlcN6P_deaminase"/>
    <property type="match status" value="1"/>
</dbReference>
<feature type="active site" description="Proton acceptor; for ring-opening step" evidence="3">
    <location>
        <position position="138"/>
    </location>
</feature>
<comment type="catalytic activity">
    <reaction evidence="3">
        <text>alpha-D-glucosamine 6-phosphate + H2O = beta-D-fructose 6-phosphate + NH4(+)</text>
        <dbReference type="Rhea" id="RHEA:12172"/>
        <dbReference type="ChEBI" id="CHEBI:15377"/>
        <dbReference type="ChEBI" id="CHEBI:28938"/>
        <dbReference type="ChEBI" id="CHEBI:57634"/>
        <dbReference type="ChEBI" id="CHEBI:75989"/>
        <dbReference type="EC" id="3.5.99.6"/>
    </reaction>
</comment>
<evidence type="ECO:0000313" key="6">
    <source>
        <dbReference type="Proteomes" id="UP000184512"/>
    </source>
</evidence>
<dbReference type="EC" id="3.5.99.6" evidence="3"/>
<dbReference type="AlphaFoldDB" id="A0A1M6M7K6"/>
<dbReference type="Gene3D" id="3.40.50.1360">
    <property type="match status" value="1"/>
</dbReference>
<evidence type="ECO:0000256" key="2">
    <source>
        <dbReference type="ARBA" id="ARBA00023277"/>
    </source>
</evidence>
<protein>
    <recommendedName>
        <fullName evidence="3">Glucosamine-6-phosphate deaminase</fullName>
        <ecNumber evidence="3">3.5.99.6</ecNumber>
    </recommendedName>
    <alternativeName>
        <fullName evidence="3">GlcN6P deaminase</fullName>
        <shortName evidence="3">GNPDA</shortName>
    </alternativeName>
    <alternativeName>
        <fullName evidence="3">Glucosamine-6-phosphate isomerase</fullName>
    </alternativeName>
</protein>
<gene>
    <name evidence="3" type="primary">nagB</name>
    <name evidence="5" type="ORF">SAMN02745244_03278</name>
</gene>
<dbReference type="GO" id="GO:0005737">
    <property type="term" value="C:cytoplasm"/>
    <property type="evidence" value="ECO:0007669"/>
    <property type="project" value="TreeGrafter"/>
</dbReference>
<dbReference type="PANTHER" id="PTHR11280">
    <property type="entry name" value="GLUCOSAMINE-6-PHOSPHATE ISOMERASE"/>
    <property type="match status" value="1"/>
</dbReference>
<keyword evidence="3" id="KW-0021">Allosteric enzyme</keyword>
<feature type="site" description="Part of the allosteric site" evidence="3">
    <location>
        <position position="155"/>
    </location>
</feature>
<dbReference type="GO" id="GO:0004342">
    <property type="term" value="F:glucosamine-6-phosphate deaminase activity"/>
    <property type="evidence" value="ECO:0007669"/>
    <property type="project" value="UniProtKB-UniRule"/>
</dbReference>
<dbReference type="InterPro" id="IPR006148">
    <property type="entry name" value="Glc/Gal-6P_isomerase"/>
</dbReference>
<dbReference type="SUPFAM" id="SSF100950">
    <property type="entry name" value="NagB/RpiA/CoA transferase-like"/>
    <property type="match status" value="1"/>
</dbReference>